<dbReference type="GO" id="GO:0008270">
    <property type="term" value="F:zinc ion binding"/>
    <property type="evidence" value="ECO:0007669"/>
    <property type="project" value="UniProtKB-KW"/>
</dbReference>
<evidence type="ECO:0000256" key="1">
    <source>
        <dbReference type="PROSITE-ProRule" id="PRU00175"/>
    </source>
</evidence>
<dbReference type="InterPro" id="IPR001841">
    <property type="entry name" value="Znf_RING"/>
</dbReference>
<keyword evidence="1" id="KW-0862">Zinc</keyword>
<feature type="compositionally biased region" description="Low complexity" evidence="2">
    <location>
        <begin position="60"/>
        <end position="77"/>
    </location>
</feature>
<keyword evidence="6" id="KW-1185">Reference proteome</keyword>
<dbReference type="OrthoDB" id="687730at2759"/>
<reference evidence="5" key="1">
    <citation type="submission" date="2020-07" db="EMBL/GenBank/DDBJ databases">
        <title>Genome sequence and genetic diversity analysis of an under-domesticated orphan crop, white fonio (Digitaria exilis).</title>
        <authorList>
            <person name="Bennetzen J.L."/>
            <person name="Chen S."/>
            <person name="Ma X."/>
            <person name="Wang X."/>
            <person name="Yssel A.E.J."/>
            <person name="Chaluvadi S.R."/>
            <person name="Johnson M."/>
            <person name="Gangashetty P."/>
            <person name="Hamidou F."/>
            <person name="Sanogo M.D."/>
            <person name="Zwaenepoel A."/>
            <person name="Wallace J."/>
            <person name="Van De Peer Y."/>
            <person name="Van Deynze A."/>
        </authorList>
    </citation>
    <scope>NUCLEOTIDE SEQUENCE</scope>
    <source>
        <tissue evidence="5">Leaves</tissue>
    </source>
</reference>
<dbReference type="SMART" id="SM00327">
    <property type="entry name" value="VWA"/>
    <property type="match status" value="1"/>
</dbReference>
<name>A0A835AWF2_9POAL</name>
<organism evidence="5 6">
    <name type="scientific">Digitaria exilis</name>
    <dbReference type="NCBI Taxonomy" id="1010633"/>
    <lineage>
        <taxon>Eukaryota</taxon>
        <taxon>Viridiplantae</taxon>
        <taxon>Streptophyta</taxon>
        <taxon>Embryophyta</taxon>
        <taxon>Tracheophyta</taxon>
        <taxon>Spermatophyta</taxon>
        <taxon>Magnoliopsida</taxon>
        <taxon>Liliopsida</taxon>
        <taxon>Poales</taxon>
        <taxon>Poaceae</taxon>
        <taxon>PACMAD clade</taxon>
        <taxon>Panicoideae</taxon>
        <taxon>Panicodae</taxon>
        <taxon>Paniceae</taxon>
        <taxon>Anthephorinae</taxon>
        <taxon>Digitaria</taxon>
    </lineage>
</organism>
<dbReference type="InterPro" id="IPR051266">
    <property type="entry name" value="CLCR"/>
</dbReference>
<dbReference type="InterPro" id="IPR002035">
    <property type="entry name" value="VWF_A"/>
</dbReference>
<evidence type="ECO:0000313" key="6">
    <source>
        <dbReference type="Proteomes" id="UP000636709"/>
    </source>
</evidence>
<accession>A0A835AWF2</accession>
<evidence type="ECO:0000256" key="2">
    <source>
        <dbReference type="SAM" id="MobiDB-lite"/>
    </source>
</evidence>
<dbReference type="Pfam" id="PF17123">
    <property type="entry name" value="zf-RING_11"/>
    <property type="match status" value="1"/>
</dbReference>
<dbReference type="SUPFAM" id="SSF57850">
    <property type="entry name" value="RING/U-box"/>
    <property type="match status" value="1"/>
</dbReference>
<dbReference type="PROSITE" id="PS50089">
    <property type="entry name" value="ZF_RING_2"/>
    <property type="match status" value="1"/>
</dbReference>
<comment type="caution">
    <text evidence="5">The sequence shown here is derived from an EMBL/GenBank/DDBJ whole genome shotgun (WGS) entry which is preliminary data.</text>
</comment>
<dbReference type="InterPro" id="IPR032838">
    <property type="entry name" value="Vwaint_dom"/>
</dbReference>
<dbReference type="AlphaFoldDB" id="A0A835AWF2"/>
<feature type="domain" description="RING-type" evidence="3">
    <location>
        <begin position="87"/>
        <end position="131"/>
    </location>
</feature>
<dbReference type="SUPFAM" id="SSF53300">
    <property type="entry name" value="vWA-like"/>
    <property type="match status" value="1"/>
</dbReference>
<proteinExistence type="predicted"/>
<evidence type="ECO:0000313" key="5">
    <source>
        <dbReference type="EMBL" id="KAF8672705.1"/>
    </source>
</evidence>
<dbReference type="Pfam" id="PF13519">
    <property type="entry name" value="VWA_2"/>
    <property type="match status" value="1"/>
</dbReference>
<dbReference type="Gene3D" id="3.40.50.410">
    <property type="entry name" value="von Willebrand factor, type A domain"/>
    <property type="match status" value="1"/>
</dbReference>
<dbReference type="PANTHER" id="PTHR10579:SF114">
    <property type="entry name" value="ZINC FINGER (C3HC4-TYPE RING FINGER) FAMILY PROTEIN"/>
    <property type="match status" value="1"/>
</dbReference>
<dbReference type="PROSITE" id="PS50234">
    <property type="entry name" value="VWFA"/>
    <property type="match status" value="1"/>
</dbReference>
<evidence type="ECO:0000259" key="3">
    <source>
        <dbReference type="PROSITE" id="PS50089"/>
    </source>
</evidence>
<dbReference type="InterPro" id="IPR013083">
    <property type="entry name" value="Znf_RING/FYVE/PHD"/>
</dbReference>
<dbReference type="Pfam" id="PF14624">
    <property type="entry name" value="Vwaint"/>
    <property type="match status" value="1"/>
</dbReference>
<feature type="compositionally biased region" description="Basic and acidic residues" evidence="2">
    <location>
        <begin position="50"/>
        <end position="59"/>
    </location>
</feature>
<keyword evidence="1" id="KW-0479">Metal-binding</keyword>
<feature type="domain" description="VWFA" evidence="4">
    <location>
        <begin position="264"/>
        <end position="448"/>
    </location>
</feature>
<feature type="region of interest" description="Disordered" evidence="2">
    <location>
        <begin position="193"/>
        <end position="219"/>
    </location>
</feature>
<protein>
    <submittedName>
        <fullName evidence="5">Uncharacterized protein</fullName>
    </submittedName>
</protein>
<dbReference type="SMART" id="SM00184">
    <property type="entry name" value="RING"/>
    <property type="match status" value="1"/>
</dbReference>
<keyword evidence="1" id="KW-0863">Zinc-finger</keyword>
<feature type="region of interest" description="Disordered" evidence="2">
    <location>
        <begin position="40"/>
        <end position="77"/>
    </location>
</feature>
<dbReference type="PANTHER" id="PTHR10579">
    <property type="entry name" value="CALCIUM-ACTIVATED CHLORIDE CHANNEL REGULATOR"/>
    <property type="match status" value="1"/>
</dbReference>
<dbReference type="CDD" id="cd23114">
    <property type="entry name" value="RING-H2_WAVH2"/>
    <property type="match status" value="1"/>
</dbReference>
<dbReference type="EMBL" id="JACEFO010002219">
    <property type="protein sequence ID" value="KAF8672705.1"/>
    <property type="molecule type" value="Genomic_DNA"/>
</dbReference>
<gene>
    <name evidence="5" type="ORF">HU200_049401</name>
</gene>
<dbReference type="InterPro" id="IPR036465">
    <property type="entry name" value="vWFA_dom_sf"/>
</dbReference>
<dbReference type="Proteomes" id="UP000636709">
    <property type="component" value="Unassembled WGS sequence"/>
</dbReference>
<dbReference type="Gene3D" id="3.30.40.10">
    <property type="entry name" value="Zinc/RING finger domain, C3HC4 (zinc finger)"/>
    <property type="match status" value="1"/>
</dbReference>
<sequence>MVTVWERARRALATRLCMRFTARHVVAEEVPRELVGLEEPLPAAEVEEEQQQRDEREKSLGAVSPAPASASAWRASRSGSQSPAKLCAICLGAMKSGHGQALFTAECSHKFHFQCISSNVQHGNKICPICRALWKELPFQGPLAADAAHGTARVNPSHGTARVNPSGWAQAGMLSANPLDAIPVFRTPASAMYSDDEPINLQPETAVDGGRDGNENETPASLEITTDTEFPAVQESVAQESFAILIHLKAPHAPASMDTRAPLDLVTVLDVSGSMVGMKLELLKRAMAFVIQNLRPSDRLSVIAFSSAAWRLFPLRKMTPFGQEQSLQSVDSLVANGGTNIADGLWKASRVMEDRQARNPVSSIIILSDGVDTQNIPRLARIGGLPDYGQLVPSSILPGSGHHVPIHAFGFGLDHDSRAMHAVAELSGGTFSFIDAVGSIQDAFAQCIGGLLSVMAQETRLNIECADEGVLLTSIKSGGYVSGVDADGRRGFVDVGRLYADEEMDFLATVHVPAARGDTELIRARCAYRDAVTYEIVRVGGDPAVVTVARPAGAVTAAMSVQVEREWHRVHATEDMAAAQAAAEEHDYERAATTLQSRRLELESRVSLSSDRQTQALVAELAEMQRRVLNYQRYQESGRAYMLSGMSSHSFQRATARGDST</sequence>
<evidence type="ECO:0000259" key="4">
    <source>
        <dbReference type="PROSITE" id="PS50234"/>
    </source>
</evidence>